<evidence type="ECO:0000256" key="3">
    <source>
        <dbReference type="ARBA" id="ARBA00022741"/>
    </source>
</evidence>
<dbReference type="InterPro" id="IPR000873">
    <property type="entry name" value="AMP-dep_synth/lig_dom"/>
</dbReference>
<feature type="domain" description="AMP-dependent synthetase/ligase" evidence="8">
    <location>
        <begin position="63"/>
        <end position="225"/>
    </location>
</feature>
<protein>
    <recommendedName>
        <fullName evidence="1">4-coumarate--CoA ligase</fullName>
        <ecNumber evidence="1">6.2.1.12</ecNumber>
    </recommendedName>
</protein>
<evidence type="ECO:0000256" key="4">
    <source>
        <dbReference type="ARBA" id="ARBA00022840"/>
    </source>
</evidence>
<evidence type="ECO:0000256" key="1">
    <source>
        <dbReference type="ARBA" id="ARBA00012959"/>
    </source>
</evidence>
<comment type="caution">
    <text evidence="9">The sequence shown here is derived from an EMBL/GenBank/DDBJ whole genome shotgun (WGS) entry which is preliminary data.</text>
</comment>
<evidence type="ECO:0000256" key="5">
    <source>
        <dbReference type="ARBA" id="ARBA00034219"/>
    </source>
</evidence>
<comment type="catalytic activity">
    <reaction evidence="6">
        <text>(E)-4-coumaroyl-AMP + CoA = (E)-4-coumaroyl-CoA + AMP + H(+)</text>
        <dbReference type="Rhea" id="RHEA:72423"/>
        <dbReference type="ChEBI" id="CHEBI:15378"/>
        <dbReference type="ChEBI" id="CHEBI:57287"/>
        <dbReference type="ChEBI" id="CHEBI:85008"/>
        <dbReference type="ChEBI" id="CHEBI:192348"/>
        <dbReference type="ChEBI" id="CHEBI:456215"/>
    </reaction>
    <physiologicalReaction direction="left-to-right" evidence="6">
        <dbReference type="Rhea" id="RHEA:72424"/>
    </physiologicalReaction>
</comment>
<evidence type="ECO:0000259" key="8">
    <source>
        <dbReference type="Pfam" id="PF00501"/>
    </source>
</evidence>
<proteinExistence type="predicted"/>
<dbReference type="GO" id="GO:0016207">
    <property type="term" value="F:4-coumarate-CoA ligase activity"/>
    <property type="evidence" value="ECO:0007669"/>
    <property type="project" value="UniProtKB-EC"/>
</dbReference>
<accession>A0A833VL50</accession>
<gene>
    <name evidence="9" type="ORF">FCM35_KLT04299</name>
</gene>
<organism evidence="9 10">
    <name type="scientific">Carex littledalei</name>
    <dbReference type="NCBI Taxonomy" id="544730"/>
    <lineage>
        <taxon>Eukaryota</taxon>
        <taxon>Viridiplantae</taxon>
        <taxon>Streptophyta</taxon>
        <taxon>Embryophyta</taxon>
        <taxon>Tracheophyta</taxon>
        <taxon>Spermatophyta</taxon>
        <taxon>Magnoliopsida</taxon>
        <taxon>Liliopsida</taxon>
        <taxon>Poales</taxon>
        <taxon>Cyperaceae</taxon>
        <taxon>Cyperoideae</taxon>
        <taxon>Cariceae</taxon>
        <taxon>Carex</taxon>
        <taxon>Carex subgen. Euthyceras</taxon>
    </lineage>
</organism>
<dbReference type="Gene3D" id="3.40.50.12780">
    <property type="entry name" value="N-terminal domain of ligase-like"/>
    <property type="match status" value="1"/>
</dbReference>
<dbReference type="OrthoDB" id="678417at2759"/>
<dbReference type="InterPro" id="IPR042099">
    <property type="entry name" value="ANL_N_sf"/>
</dbReference>
<dbReference type="PROSITE" id="PS00455">
    <property type="entry name" value="AMP_BINDING"/>
    <property type="match status" value="1"/>
</dbReference>
<dbReference type="InterPro" id="IPR020845">
    <property type="entry name" value="AMP-binding_CS"/>
</dbReference>
<reference evidence="9" key="1">
    <citation type="submission" date="2020-01" db="EMBL/GenBank/DDBJ databases">
        <title>Genome sequence of Kobresia littledalei, the first chromosome-level genome in the family Cyperaceae.</title>
        <authorList>
            <person name="Qu G."/>
        </authorList>
    </citation>
    <scope>NUCLEOTIDE SEQUENCE</scope>
    <source>
        <strain evidence="9">C.B.Clarke</strain>
        <tissue evidence="9">Leaf</tissue>
    </source>
</reference>
<comment type="catalytic activity">
    <reaction evidence="7">
        <text>(E)-4-coumarate + ATP + CoA = (E)-4-coumaroyl-CoA + AMP + diphosphate</text>
        <dbReference type="Rhea" id="RHEA:19641"/>
        <dbReference type="ChEBI" id="CHEBI:12876"/>
        <dbReference type="ChEBI" id="CHEBI:30616"/>
        <dbReference type="ChEBI" id="CHEBI:33019"/>
        <dbReference type="ChEBI" id="CHEBI:57287"/>
        <dbReference type="ChEBI" id="CHEBI:85008"/>
        <dbReference type="ChEBI" id="CHEBI:456215"/>
        <dbReference type="EC" id="6.2.1.12"/>
    </reaction>
    <physiologicalReaction direction="left-to-right" evidence="7">
        <dbReference type="Rhea" id="RHEA:19642"/>
    </physiologicalReaction>
</comment>
<evidence type="ECO:0000256" key="2">
    <source>
        <dbReference type="ARBA" id="ARBA00022598"/>
    </source>
</evidence>
<keyword evidence="4" id="KW-0067">ATP-binding</keyword>
<dbReference type="PANTHER" id="PTHR24096">
    <property type="entry name" value="LONG-CHAIN-FATTY-ACID--COA LIGASE"/>
    <property type="match status" value="1"/>
</dbReference>
<dbReference type="EC" id="6.2.1.12" evidence="1"/>
<comment type="catalytic activity">
    <reaction evidence="5">
        <text>(E)-4-coumarate + ATP + H(+) = (E)-4-coumaroyl-AMP + diphosphate</text>
        <dbReference type="Rhea" id="RHEA:72419"/>
        <dbReference type="ChEBI" id="CHEBI:12876"/>
        <dbReference type="ChEBI" id="CHEBI:15378"/>
        <dbReference type="ChEBI" id="CHEBI:30616"/>
        <dbReference type="ChEBI" id="CHEBI:33019"/>
        <dbReference type="ChEBI" id="CHEBI:192348"/>
    </reaction>
    <physiologicalReaction direction="left-to-right" evidence="5">
        <dbReference type="Rhea" id="RHEA:72420"/>
    </physiologicalReaction>
</comment>
<evidence type="ECO:0000313" key="9">
    <source>
        <dbReference type="EMBL" id="KAF3330945.1"/>
    </source>
</evidence>
<keyword evidence="3" id="KW-0547">Nucleotide-binding</keyword>
<dbReference type="SUPFAM" id="SSF56801">
    <property type="entry name" value="Acetyl-CoA synthetase-like"/>
    <property type="match status" value="1"/>
</dbReference>
<dbReference type="AlphaFoldDB" id="A0A833VL50"/>
<dbReference type="Pfam" id="PF00501">
    <property type="entry name" value="AMP-binding"/>
    <property type="match status" value="1"/>
</dbReference>
<sequence length="237" mass="25359">MAEALSATSNSRMALPPCIDPRSGYCNKSKTFYSLRPAVPLPPPSLALSFTSFAFSLFPSPLPSHPAIVFASTGDTISYPDLPSRVRFLEANLQCRASISKGDVAFILSPTSIDVPILYLALLSLGAVLSPANPVSTPSEISRLVNLSKPSLAFATSSTAHKLPENLPIILLDSLQFQSFMQSDQNSNAEILVEVCQSDIATIQYSSGTTGRIKAAFLPHRAFIAIGSIETMEVIQL</sequence>
<name>A0A833VL50_9POAL</name>
<evidence type="ECO:0000256" key="7">
    <source>
        <dbReference type="ARBA" id="ARBA00034252"/>
    </source>
</evidence>
<dbReference type="Proteomes" id="UP000623129">
    <property type="component" value="Unassembled WGS sequence"/>
</dbReference>
<dbReference type="GO" id="GO:0106290">
    <property type="term" value="F:trans-cinnamate-CoA ligase activity"/>
    <property type="evidence" value="ECO:0007669"/>
    <property type="project" value="UniProtKB-ARBA"/>
</dbReference>
<keyword evidence="10" id="KW-1185">Reference proteome</keyword>
<evidence type="ECO:0000313" key="10">
    <source>
        <dbReference type="Proteomes" id="UP000623129"/>
    </source>
</evidence>
<dbReference type="EMBL" id="SWLB01000013">
    <property type="protein sequence ID" value="KAF3330945.1"/>
    <property type="molecule type" value="Genomic_DNA"/>
</dbReference>
<evidence type="ECO:0000256" key="6">
    <source>
        <dbReference type="ARBA" id="ARBA00034223"/>
    </source>
</evidence>
<dbReference type="PANTHER" id="PTHR24096:SF377">
    <property type="entry name" value="4-COUMARATE--COA LIGASE-LIKE 7"/>
    <property type="match status" value="1"/>
</dbReference>
<dbReference type="GO" id="GO:0009698">
    <property type="term" value="P:phenylpropanoid metabolic process"/>
    <property type="evidence" value="ECO:0007669"/>
    <property type="project" value="UniProtKB-ARBA"/>
</dbReference>
<keyword evidence="2 9" id="KW-0436">Ligase</keyword>
<dbReference type="GO" id="GO:0005524">
    <property type="term" value="F:ATP binding"/>
    <property type="evidence" value="ECO:0007669"/>
    <property type="project" value="UniProtKB-KW"/>
</dbReference>